<accession>A0AAE0FCZ9</accession>
<name>A0AAE0FCZ9_9CHLO</name>
<reference evidence="1 2" key="1">
    <citation type="journal article" date="2015" name="Genome Biol. Evol.">
        <title>Comparative Genomics of a Bacterivorous Green Alga Reveals Evolutionary Causalities and Consequences of Phago-Mixotrophic Mode of Nutrition.</title>
        <authorList>
            <person name="Burns J.A."/>
            <person name="Paasch A."/>
            <person name="Narechania A."/>
            <person name="Kim E."/>
        </authorList>
    </citation>
    <scope>NUCLEOTIDE SEQUENCE [LARGE SCALE GENOMIC DNA]</scope>
    <source>
        <strain evidence="1 2">PLY_AMNH</strain>
    </source>
</reference>
<protein>
    <submittedName>
        <fullName evidence="1">Uncharacterized protein</fullName>
    </submittedName>
</protein>
<comment type="caution">
    <text evidence="1">The sequence shown here is derived from an EMBL/GenBank/DDBJ whole genome shotgun (WGS) entry which is preliminary data.</text>
</comment>
<dbReference type="EMBL" id="LGRX02020637">
    <property type="protein sequence ID" value="KAK3257339.1"/>
    <property type="molecule type" value="Genomic_DNA"/>
</dbReference>
<keyword evidence="2" id="KW-1185">Reference proteome</keyword>
<gene>
    <name evidence="1" type="ORF">CYMTET_33570</name>
</gene>
<evidence type="ECO:0000313" key="2">
    <source>
        <dbReference type="Proteomes" id="UP001190700"/>
    </source>
</evidence>
<proteinExistence type="predicted"/>
<dbReference type="Proteomes" id="UP001190700">
    <property type="component" value="Unassembled WGS sequence"/>
</dbReference>
<dbReference type="AlphaFoldDB" id="A0AAE0FCZ9"/>
<organism evidence="1 2">
    <name type="scientific">Cymbomonas tetramitiformis</name>
    <dbReference type="NCBI Taxonomy" id="36881"/>
    <lineage>
        <taxon>Eukaryota</taxon>
        <taxon>Viridiplantae</taxon>
        <taxon>Chlorophyta</taxon>
        <taxon>Pyramimonadophyceae</taxon>
        <taxon>Pyramimonadales</taxon>
        <taxon>Pyramimonadaceae</taxon>
        <taxon>Cymbomonas</taxon>
    </lineage>
</organism>
<evidence type="ECO:0000313" key="1">
    <source>
        <dbReference type="EMBL" id="KAK3257339.1"/>
    </source>
</evidence>
<sequence length="99" mass="11028">MRRTRQRHQSIPNLLKTTQALDKLQHEAGLDITPHSWTGVVQSVIPHGPVPSQKNWMIREGERPNSGKPFRTLGQFYTCAPAPAWAGLPRRVCSAGDSC</sequence>